<dbReference type="RefSeq" id="XP_022297947.1">
    <property type="nucleotide sequence ID" value="XM_022442239.1"/>
</dbReference>
<evidence type="ECO:0000313" key="3">
    <source>
        <dbReference type="Proteomes" id="UP000694844"/>
    </source>
</evidence>
<keyword evidence="2" id="KW-1133">Transmembrane helix</keyword>
<feature type="compositionally biased region" description="Basic and acidic residues" evidence="1">
    <location>
        <begin position="300"/>
        <end position="330"/>
    </location>
</feature>
<feature type="compositionally biased region" description="Basic and acidic residues" evidence="1">
    <location>
        <begin position="178"/>
        <end position="191"/>
    </location>
</feature>
<keyword evidence="2" id="KW-0812">Transmembrane</keyword>
<keyword evidence="2" id="KW-0472">Membrane</keyword>
<feature type="region of interest" description="Disordered" evidence="1">
    <location>
        <begin position="169"/>
        <end position="193"/>
    </location>
</feature>
<dbReference type="RefSeq" id="XP_022297948.1">
    <property type="nucleotide sequence ID" value="XM_022442240.1"/>
</dbReference>
<proteinExistence type="predicted"/>
<reference evidence="4 5" key="1">
    <citation type="submission" date="2025-04" db="UniProtKB">
        <authorList>
            <consortium name="RefSeq"/>
        </authorList>
    </citation>
    <scope>IDENTIFICATION</scope>
    <source>
        <tissue evidence="4 5">Whole sample</tissue>
    </source>
</reference>
<gene>
    <name evidence="4 5" type="primary">LOC111107186</name>
</gene>
<evidence type="ECO:0000313" key="4">
    <source>
        <dbReference type="RefSeq" id="XP_022297947.1"/>
    </source>
</evidence>
<name>A0A8B8B3F4_CRAVI</name>
<keyword evidence="3" id="KW-1185">Reference proteome</keyword>
<evidence type="ECO:0000313" key="5">
    <source>
        <dbReference type="RefSeq" id="XP_022297948.1"/>
    </source>
</evidence>
<dbReference type="OrthoDB" id="6216293at2759"/>
<dbReference type="KEGG" id="cvn:111107186"/>
<accession>A0A8B8B3F4</accession>
<sequence>MEYMVLKLLLFQTVFRNLEIYCIEYDRNVENKLMKGMASLGQIFKEFNDTLNEYQSQPYGNNRKSHVVDSSCVSNESFDFFQNFNARITKGSIFPQVKIKMEKTVNYMEVCLQAKIKDSNSKDLTEMCLQKYSLQFVLKHSKAMNRLGHTGSEMGDRINCSLTTRKIQNEQHKKHIKEKGTESSKENEMTHSKSLSGTLIRRSMDEHNAFPNGGWFACGVALGLFLSSLVFVFVWFRKSLAQRKIDNIRRETASDRKANVSSCYMDIDQYELIPIYKDPALNNRFTKPAFAEHVPQNVKSKADPETEGGLDLHRVTDTTGKEQPDEHYRSPSECTSEYHLLEKQNSTSEETAGLEEDQPYFILEENDTNSANRDVTIALDNERKVLHTEK</sequence>
<feature type="transmembrane region" description="Helical" evidence="2">
    <location>
        <begin position="214"/>
        <end position="236"/>
    </location>
</feature>
<dbReference type="Proteomes" id="UP000694844">
    <property type="component" value="Chromosome 8"/>
</dbReference>
<dbReference type="AlphaFoldDB" id="A0A8B8B3F4"/>
<evidence type="ECO:0000256" key="1">
    <source>
        <dbReference type="SAM" id="MobiDB-lite"/>
    </source>
</evidence>
<evidence type="ECO:0000256" key="2">
    <source>
        <dbReference type="SAM" id="Phobius"/>
    </source>
</evidence>
<protein>
    <submittedName>
        <fullName evidence="4 5">Uncharacterized protein LOC111107186 isoform X1</fullName>
    </submittedName>
</protein>
<feature type="region of interest" description="Disordered" evidence="1">
    <location>
        <begin position="297"/>
        <end position="337"/>
    </location>
</feature>
<organism evidence="3 4">
    <name type="scientific">Crassostrea virginica</name>
    <name type="common">Eastern oyster</name>
    <dbReference type="NCBI Taxonomy" id="6565"/>
    <lineage>
        <taxon>Eukaryota</taxon>
        <taxon>Metazoa</taxon>
        <taxon>Spiralia</taxon>
        <taxon>Lophotrochozoa</taxon>
        <taxon>Mollusca</taxon>
        <taxon>Bivalvia</taxon>
        <taxon>Autobranchia</taxon>
        <taxon>Pteriomorphia</taxon>
        <taxon>Ostreida</taxon>
        <taxon>Ostreoidea</taxon>
        <taxon>Ostreidae</taxon>
        <taxon>Crassostrea</taxon>
    </lineage>
</organism>
<dbReference type="GeneID" id="111107186"/>